<dbReference type="InParanoid" id="A0A316VY52"/>
<dbReference type="PANTHER" id="PTHR31431:SF1">
    <property type="entry name" value="NUCLEOPORIN NUP188"/>
    <property type="match status" value="1"/>
</dbReference>
<organism evidence="10 11">
    <name type="scientific">Ceraceosorus guamensis</name>
    <dbReference type="NCBI Taxonomy" id="1522189"/>
    <lineage>
        <taxon>Eukaryota</taxon>
        <taxon>Fungi</taxon>
        <taxon>Dikarya</taxon>
        <taxon>Basidiomycota</taxon>
        <taxon>Ustilaginomycotina</taxon>
        <taxon>Exobasidiomycetes</taxon>
        <taxon>Ceraceosorales</taxon>
        <taxon>Ceraceosoraceae</taxon>
        <taxon>Ceraceosorus</taxon>
    </lineage>
</organism>
<keyword evidence="2" id="KW-0813">Transport</keyword>
<dbReference type="EMBL" id="KZ819382">
    <property type="protein sequence ID" value="PWN42254.1"/>
    <property type="molecule type" value="Genomic_DNA"/>
</dbReference>
<dbReference type="PANTHER" id="PTHR31431">
    <property type="entry name" value="NUCLEOPORIN NUP188 HOMOLOG"/>
    <property type="match status" value="1"/>
</dbReference>
<dbReference type="GO" id="GO:0006606">
    <property type="term" value="P:protein import into nucleus"/>
    <property type="evidence" value="ECO:0007669"/>
    <property type="project" value="TreeGrafter"/>
</dbReference>
<evidence type="ECO:0000313" key="11">
    <source>
        <dbReference type="Proteomes" id="UP000245783"/>
    </source>
</evidence>
<dbReference type="GO" id="GO:0051028">
    <property type="term" value="P:mRNA transport"/>
    <property type="evidence" value="ECO:0007669"/>
    <property type="project" value="UniProtKB-KW"/>
</dbReference>
<dbReference type="GO" id="GO:0017056">
    <property type="term" value="F:structural constituent of nuclear pore"/>
    <property type="evidence" value="ECO:0007669"/>
    <property type="project" value="InterPro"/>
</dbReference>
<gene>
    <name evidence="10" type="ORF">IE81DRAFT_302499</name>
</gene>
<dbReference type="InterPro" id="IPR048883">
    <property type="entry name" value="Nup188_N-subdom_III"/>
</dbReference>
<keyword evidence="7" id="KW-0539">Nucleus</keyword>
<dbReference type="OrthoDB" id="102511at2759"/>
<protein>
    <recommendedName>
        <fullName evidence="9">Nucleoporin Nup188 N-terminal subdomain III domain-containing protein</fullName>
    </recommendedName>
</protein>
<dbReference type="GO" id="GO:0044611">
    <property type="term" value="C:nuclear pore inner ring"/>
    <property type="evidence" value="ECO:0007669"/>
    <property type="project" value="TreeGrafter"/>
</dbReference>
<name>A0A316VY52_9BASI</name>
<dbReference type="STRING" id="1522189.A0A316VY52"/>
<dbReference type="GeneID" id="37034124"/>
<accession>A0A316VY52</accession>
<keyword evidence="11" id="KW-1185">Reference proteome</keyword>
<dbReference type="GO" id="GO:0006405">
    <property type="term" value="P:RNA export from nucleus"/>
    <property type="evidence" value="ECO:0007669"/>
    <property type="project" value="TreeGrafter"/>
</dbReference>
<evidence type="ECO:0000259" key="9">
    <source>
        <dbReference type="Pfam" id="PF21093"/>
    </source>
</evidence>
<feature type="region of interest" description="Disordered" evidence="8">
    <location>
        <begin position="1972"/>
        <end position="1996"/>
    </location>
</feature>
<evidence type="ECO:0000256" key="5">
    <source>
        <dbReference type="ARBA" id="ARBA00023010"/>
    </source>
</evidence>
<dbReference type="Gene3D" id="1.25.10.70">
    <property type="match status" value="1"/>
</dbReference>
<feature type="domain" description="Nucleoporin Nup188 N-terminal subdomain III" evidence="9">
    <location>
        <begin position="727"/>
        <end position="946"/>
    </location>
</feature>
<keyword evidence="3" id="KW-0509">mRNA transport</keyword>
<sequence length="2168" mass="235821">MPVEAGPSRIAINSASSTDALERPISFRELHDHLELSAQRLSPEQLAQALRVRAPQLKSCGRPFTQPSRLEHELTDSSKALDLWNGRSAEVRAEVRLLVNDFSKLHAIDATDAAPLVWLYLESEESSLEDLVKSPSAGAQNSQGSYAAQQRTKHQDELRLVLVAGLTAFYFEERLCILRIIPILLRIADDPSHQHHDLVSDLVQEIATPELALHILSSFDENAQRPLPESVRGARGDEAAWVKQRLREQLGLLESLFFLYYLRLASTAAAVLRILDTVRTTSAGRILVGLEHLDKEGTEIHAAVSHLLILVAVESLNLESHMNGEVSLEDVRAIDVERGSNWVDERSLLASPKDVHKVIDTLELLADEPCFSPLLLAWSLVLQKVEAKFEQWFHVRPHDRLPPHLQRLQDEIAPPDTGDTSLWQRLASVALSPASGLFSEMHAIVTSALITTASSKSAATVLAIPASASLAHRAVFKGLLLSVTELVRAPFIEDLDGLIGLWETTFGSGAIAEESAESMPGIASLCDQFWSEDFNHEDRRALLELAVRRWPVSFRPLVRLATALTGACSIQAIPTFVDSSRDTSERCILAVYRFLASLPSVAQALPRMGVSAPYELISTSVPDAAAYRTTRLMPFFGWKSIRPSTVGTVVSDAGTDVVVVWESADPISAWLILADCLASFAGLLAAPTKSSNQTKRSQAVDDVFTIDETSPALDFDALAPGEDAASRAECVADVLDLFAAVFSGCETIREELLQHLEQGQSDDGLASDHRAPFVDLMQVTLRILEQAVAQRPIISRVVVSALKLLTLLIPSRAADVFVALRSSNLLTGSPGFLPAQYQNGITTDLGTSGVPPSRILQEESSRGQYPALIALLDLHAGLLIEMQRSQFSSTPELMQVKSEVLLRATAWMLESIWVEYQTLPFASARTQVEVGHRITHFLRSALNDVAMSPLTIGNSSASALCGALERALVLGVNKALVAPIATVLGGGDQLLQGLYASGRYHEAEGALRLVESVLQLTHIIVHRKRQIQAFGKAEVYGNQGVRLGIVESLFYEHTPVAWRGRTSRATQAGVELAAAVLSYALFSSIPSLSIKGAQLITALCGSSKDVVSSQESSKRHQHVPSLSAHFGSPKEIELTLGRLRDLVASEAVDPDLRSAIWTMLASFIDSQPALAQLILSGHALQGSRGQAFSTLQSSDTDRQATEGSGKGSILLVAQDILIKKTAPVETQPALLESILRFAHHAWSHAMEHPHVFDKIRSSKDLWTALVALISDHIIEAPPLPDSCSRNNNYYRTEADEDVNTYGRQQMCIARALSLLCEDMQLTVQLALFFKRSHEAGKSPSRASEQVFLELFEKPKHLIDILLHAVKVQCDTSEHGLVEQDHLYQTLPAIKLSTMRRPARLDDFDESRPFGDTYVYDALNLCDKLEGIVTTDKVANEDESVTSDGLPAGWQTDAFLALARINADWSLIDSQVAVLRGWTSLLRLSVGQVGSEILKSARARELQQNLLSAWIRCATITAEEDRSAAALRGVHSHRVAFLAGLLQVAWGLKSGTIDREKSSGQVGSPADVVKVSQLACQVLTSEAFKVEDSVAGMFATPFHQDVFTIVLICTVQFRQLLNAPAMGAEAGKRASLRRSRGRSAAFDDIDEQDAPRLVQTHLHRVVDVFATHTILALRIAADRGIALHSADSDLLLDSVETDVSIISTTLSLLLRDDFTIEPQFWSLHFQSTGLLTSCCDLLRRAHWRSISNDEIEAEETSHISPEVRFMPSLLQFFATLALRMTGAETLALGGVMAALSSNALSAQLERGSVRPLSFPHAHNPAHVVWLEMLRLVSGLARSLAGTSDDDSTWDDASLHFVANEVEPFVRIYGRQVLSTLAFKPLTAASGFASTHTALQDGGDGVSIPLIEEVEATVQLFFVIVSAHNAARHRRRGMSPHESSSAHLVAVLANATGGLLQQVVYLLQHPKETLSLVQGSQPATNDQGETQSQPLSGSRNTRSEQISNYVSQLLESIATSAVAALVSWSRAMSTLVGSQQPLLMSDTSVIAMNSRTAPAAPTSIGTLIDLASFLTDKLRSTKALEKERVVHLSTALEQTLTLAAAQLVEANQREASRASDPGDAAGPVKRDLTLTRGVQSAIETSRGVLAEKGSGENRGTDLVDLLRLSLQRAC</sequence>
<evidence type="ECO:0000256" key="7">
    <source>
        <dbReference type="ARBA" id="ARBA00023242"/>
    </source>
</evidence>
<evidence type="ECO:0000256" key="4">
    <source>
        <dbReference type="ARBA" id="ARBA00022927"/>
    </source>
</evidence>
<dbReference type="Proteomes" id="UP000245783">
    <property type="component" value="Unassembled WGS sequence"/>
</dbReference>
<dbReference type="InterPro" id="IPR044840">
    <property type="entry name" value="Nup188"/>
</dbReference>
<dbReference type="RefSeq" id="XP_025369414.1">
    <property type="nucleotide sequence ID" value="XM_025512254.1"/>
</dbReference>
<evidence type="ECO:0000313" key="10">
    <source>
        <dbReference type="EMBL" id="PWN42254.1"/>
    </source>
</evidence>
<evidence type="ECO:0000256" key="8">
    <source>
        <dbReference type="SAM" id="MobiDB-lite"/>
    </source>
</evidence>
<keyword evidence="4" id="KW-0653">Protein transport</keyword>
<comment type="subcellular location">
    <subcellularLocation>
        <location evidence="1">Nucleus</location>
        <location evidence="1">Nuclear pore complex</location>
    </subcellularLocation>
</comment>
<evidence type="ECO:0000256" key="3">
    <source>
        <dbReference type="ARBA" id="ARBA00022816"/>
    </source>
</evidence>
<evidence type="ECO:0000256" key="2">
    <source>
        <dbReference type="ARBA" id="ARBA00022448"/>
    </source>
</evidence>
<dbReference type="Pfam" id="PF21093">
    <property type="entry name" value="Nup188_N-subdom_III"/>
    <property type="match status" value="1"/>
</dbReference>
<keyword evidence="5" id="KW-0811">Translocation</keyword>
<proteinExistence type="predicted"/>
<evidence type="ECO:0000256" key="1">
    <source>
        <dbReference type="ARBA" id="ARBA00004567"/>
    </source>
</evidence>
<keyword evidence="6" id="KW-0906">Nuclear pore complex</keyword>
<reference evidence="10 11" key="1">
    <citation type="journal article" date="2018" name="Mol. Biol. Evol.">
        <title>Broad Genomic Sampling Reveals a Smut Pathogenic Ancestry of the Fungal Clade Ustilaginomycotina.</title>
        <authorList>
            <person name="Kijpornyongpan T."/>
            <person name="Mondo S.J."/>
            <person name="Barry K."/>
            <person name="Sandor L."/>
            <person name="Lee J."/>
            <person name="Lipzen A."/>
            <person name="Pangilinan J."/>
            <person name="LaButti K."/>
            <person name="Hainaut M."/>
            <person name="Henrissat B."/>
            <person name="Grigoriev I.V."/>
            <person name="Spatafora J.W."/>
            <person name="Aime M.C."/>
        </authorList>
    </citation>
    <scope>NUCLEOTIDE SEQUENCE [LARGE SCALE GENOMIC DNA]</scope>
    <source>
        <strain evidence="10 11">MCA 4658</strain>
    </source>
</reference>
<evidence type="ECO:0000256" key="6">
    <source>
        <dbReference type="ARBA" id="ARBA00023132"/>
    </source>
</evidence>